<feature type="region of interest" description="Disordered" evidence="1">
    <location>
        <begin position="530"/>
        <end position="549"/>
    </location>
</feature>
<evidence type="ECO:0000256" key="1">
    <source>
        <dbReference type="SAM" id="MobiDB-lite"/>
    </source>
</evidence>
<proteinExistence type="predicted"/>
<organism evidence="2 3">
    <name type="scientific">Debaryomyces hansenii (strain ATCC 36239 / CBS 767 / BCRC 21394 / JCM 1990 / NBRC 0083 / IGC 2968)</name>
    <name type="common">Yeast</name>
    <name type="synonym">Torulaspora hansenii</name>
    <dbReference type="NCBI Taxonomy" id="284592"/>
    <lineage>
        <taxon>Eukaryota</taxon>
        <taxon>Fungi</taxon>
        <taxon>Dikarya</taxon>
        <taxon>Ascomycota</taxon>
        <taxon>Saccharomycotina</taxon>
        <taxon>Pichiomycetes</taxon>
        <taxon>Debaryomycetaceae</taxon>
        <taxon>Debaryomyces</taxon>
    </lineage>
</organism>
<dbReference type="eggNOG" id="ENOG502RPY6">
    <property type="taxonomic scope" value="Eukaryota"/>
</dbReference>
<keyword evidence="3" id="KW-1185">Reference proteome</keyword>
<name>Q6BPE9_DEBHA</name>
<gene>
    <name evidence="2" type="ordered locus">DEHA2E14168g</name>
</gene>
<dbReference type="GeneID" id="2902032"/>
<feature type="compositionally biased region" description="Polar residues" evidence="1">
    <location>
        <begin position="530"/>
        <end position="543"/>
    </location>
</feature>
<sequence length="667" mass="75385">MSTKLDSLITLVDNLDTRSTQLLNSIQETNYLVTDIISLNNDISTADKTIDFMDDLVSNNHTHLSEFESLYERSFLLESNMHLNDLVTSETTLDNLRQEYRFLMNRFTENDGYNSVNESATQVSEEETTVSTHFQTPPRLHNSISVSNLKLKPIRCRSKKIPRKRASMRIMSTSMAQPAENSDMLSFIPDEDEMTTPVSNMGKRSSNRDLFNDPFPKKIALSNNEATITDTTQSPPSKLMDTFKDYAHDDSNTISTSPDLFGELHSKIKVRSNSLPETPKIEKFELNSFNILKSHTSTTNSSNIFQACNDDSELLRSNRLKHFISSGNVQRHIHMNGCDTSLSKPSQHHNNQSIFDKTPTFTPVDIENNNIDQFDIESISVCSDFSDYSPEEPSEELDNFESFLRKSRIDLAESFPNIITKAKSHDSIFTNEESISLATSAPAKTFKFHNPIDNMNLNSSKVATTTVEPIYYQGNDQIPHSSKDVNNIKGNTNTAKLLNDFMSKTDRKETPSNRTPNRIKKTLFNFNINSPSRSIKSESLQDSNPRRGSLDLMGKSLTDSFMSLVNTGSLEKSKKYEPPSIPSHYKSKPINTIEQSNNAKERPIVIRNDTLIKRLPPRRKDGAHSNLIIGPNKTKIVNHGDQSVFRKPLMTKVSRNSLDEALSQSIL</sequence>
<dbReference type="AlphaFoldDB" id="Q6BPE9"/>
<accession>Q6BPE9</accession>
<evidence type="ECO:0000313" key="3">
    <source>
        <dbReference type="Proteomes" id="UP000000599"/>
    </source>
</evidence>
<dbReference type="RefSeq" id="XP_459921.2">
    <property type="nucleotide sequence ID" value="XM_459921.1"/>
</dbReference>
<dbReference type="EMBL" id="CR382137">
    <property type="protein sequence ID" value="CAG88163.2"/>
    <property type="molecule type" value="Genomic_DNA"/>
</dbReference>
<dbReference type="OrthoDB" id="4018768at2759"/>
<dbReference type="OMA" id="YKFHNPI"/>
<dbReference type="Proteomes" id="UP000000599">
    <property type="component" value="Chromosome E"/>
</dbReference>
<dbReference type="VEuPathDB" id="FungiDB:DEHA2E14168g"/>
<dbReference type="KEGG" id="dha:DEHA2E14168g"/>
<dbReference type="InParanoid" id="Q6BPE9"/>
<reference evidence="2 3" key="1">
    <citation type="journal article" date="2004" name="Nature">
        <title>Genome evolution in yeasts.</title>
        <authorList>
            <consortium name="Genolevures"/>
            <person name="Dujon B."/>
            <person name="Sherman D."/>
            <person name="Fischer G."/>
            <person name="Durrens P."/>
            <person name="Casaregola S."/>
            <person name="Lafontaine I."/>
            <person name="de Montigny J."/>
            <person name="Marck C."/>
            <person name="Neuveglise C."/>
            <person name="Talla E."/>
            <person name="Goffard N."/>
            <person name="Frangeul L."/>
            <person name="Aigle M."/>
            <person name="Anthouard V."/>
            <person name="Babour A."/>
            <person name="Barbe V."/>
            <person name="Barnay S."/>
            <person name="Blanchin S."/>
            <person name="Beckerich J.M."/>
            <person name="Beyne E."/>
            <person name="Bleykasten C."/>
            <person name="Boisrame A."/>
            <person name="Boyer J."/>
            <person name="Cattolico L."/>
            <person name="Confanioleri F."/>
            <person name="de Daruvar A."/>
            <person name="Despons L."/>
            <person name="Fabre E."/>
            <person name="Fairhead C."/>
            <person name="Ferry-Dumazet H."/>
            <person name="Groppi A."/>
            <person name="Hantraye F."/>
            <person name="Hennequin C."/>
            <person name="Jauniaux N."/>
            <person name="Joyet P."/>
            <person name="Kachouri R."/>
            <person name="Kerrest A."/>
            <person name="Koszul R."/>
            <person name="Lemaire M."/>
            <person name="Lesur I."/>
            <person name="Ma L."/>
            <person name="Muller H."/>
            <person name="Nicaud J.M."/>
            <person name="Nikolski M."/>
            <person name="Oztas S."/>
            <person name="Ozier-Kalogeropoulos O."/>
            <person name="Pellenz S."/>
            <person name="Potier S."/>
            <person name="Richard G.F."/>
            <person name="Straub M.L."/>
            <person name="Suleau A."/>
            <person name="Swennene D."/>
            <person name="Tekaia F."/>
            <person name="Wesolowski-Louvel M."/>
            <person name="Westhof E."/>
            <person name="Wirth B."/>
            <person name="Zeniou-Meyer M."/>
            <person name="Zivanovic I."/>
            <person name="Bolotin-Fukuhara M."/>
            <person name="Thierry A."/>
            <person name="Bouchier C."/>
            <person name="Caudron B."/>
            <person name="Scarpelli C."/>
            <person name="Gaillardin C."/>
            <person name="Weissenbach J."/>
            <person name="Wincker P."/>
            <person name="Souciet J.L."/>
        </authorList>
    </citation>
    <scope>NUCLEOTIDE SEQUENCE [LARGE SCALE GENOMIC DNA]</scope>
    <source>
        <strain evidence="3">ATCC 36239 / CBS 767 / BCRC 21394 / JCM 1990 / NBRC 0083 / IGC 2968</strain>
    </source>
</reference>
<dbReference type="HOGENOM" id="CLU_422717_0_0_1"/>
<evidence type="ECO:0000313" key="2">
    <source>
        <dbReference type="EMBL" id="CAG88163.2"/>
    </source>
</evidence>
<protein>
    <submittedName>
        <fullName evidence="2">DEHA2E14168p</fullName>
    </submittedName>
</protein>